<dbReference type="PANTHER" id="PTHR12526:SF640">
    <property type="entry name" value="COLANIC ACID BIOSYNTHESIS GLYCOSYLTRANSFERASE WCAL-RELATED"/>
    <property type="match status" value="1"/>
</dbReference>
<dbReference type="AlphaFoldDB" id="A0A2M8PEV8"/>
<evidence type="ECO:0000259" key="5">
    <source>
        <dbReference type="Pfam" id="PF13439"/>
    </source>
</evidence>
<sequence length="358" mass="40075">MRVLILGDRFAESARRTALTQLLAQLDSARIQAVVTALRAEQDDLVDQALRARRPIALRAAWRLLKLLKRLNIELIHVVELEAALTGILAARHADLPLSITCERVPLAQGKPRRRYLWHKVQWQFLGRMAQRILVPSELVRRDLHLLAKVPLARISVVYPAYPFQAAIGVNREALGLAEGKYIALILPRDYDAGYLQAIDVLERLRKRGLDAHLMVIGDGATFQALRKATEHLALPIRWFPNRAELPELLAACDVVLDCTEREDLPDGVIAAMLAGKPIVAPRQSGITEVLEPNVSALLVMPADLSDMALQVSRVLQYDSLAERLGRSANKRAIERFTPQAHARAMTEFFETAIYSLR</sequence>
<evidence type="ECO:0000256" key="3">
    <source>
        <dbReference type="ARBA" id="ARBA00022679"/>
    </source>
</evidence>
<feature type="domain" description="Glycosyl transferase family 1" evidence="4">
    <location>
        <begin position="171"/>
        <end position="332"/>
    </location>
</feature>
<dbReference type="CDD" id="cd03801">
    <property type="entry name" value="GT4_PimA-like"/>
    <property type="match status" value="1"/>
</dbReference>
<dbReference type="GO" id="GO:0016757">
    <property type="term" value="F:glycosyltransferase activity"/>
    <property type="evidence" value="ECO:0007669"/>
    <property type="project" value="UniProtKB-KW"/>
</dbReference>
<evidence type="ECO:0000313" key="6">
    <source>
        <dbReference type="EMBL" id="PJF36068.1"/>
    </source>
</evidence>
<dbReference type="Pfam" id="PF13439">
    <property type="entry name" value="Glyco_transf_4"/>
    <property type="match status" value="1"/>
</dbReference>
<dbReference type="Pfam" id="PF00534">
    <property type="entry name" value="Glycos_transf_1"/>
    <property type="match status" value="1"/>
</dbReference>
<feature type="domain" description="Glycosyltransferase subfamily 4-like N-terminal" evidence="5">
    <location>
        <begin position="49"/>
        <end position="161"/>
    </location>
</feature>
<dbReference type="EMBL" id="PGTM01000082">
    <property type="protein sequence ID" value="PJF36068.1"/>
    <property type="molecule type" value="Genomic_DNA"/>
</dbReference>
<evidence type="ECO:0000256" key="2">
    <source>
        <dbReference type="ARBA" id="ARBA00022676"/>
    </source>
</evidence>
<reference evidence="6 7" key="1">
    <citation type="submission" date="2017-11" db="EMBL/GenBank/DDBJ databases">
        <title>Evolution of Phototrophy in the Chloroflexi Phylum Driven by Horizontal Gene Transfer.</title>
        <authorList>
            <person name="Ward L.M."/>
            <person name="Hemp J."/>
            <person name="Shih P.M."/>
            <person name="Mcglynn S.E."/>
            <person name="Fischer W."/>
        </authorList>
    </citation>
    <scope>NUCLEOTIDE SEQUENCE [LARGE SCALE GENOMIC DNA]</scope>
    <source>
        <strain evidence="6">JP3_13</strain>
    </source>
</reference>
<keyword evidence="2" id="KW-0328">Glycosyltransferase</keyword>
<dbReference type="InterPro" id="IPR028098">
    <property type="entry name" value="Glyco_trans_4-like_N"/>
</dbReference>
<proteinExistence type="inferred from homology"/>
<comment type="caution">
    <text evidence="6">The sequence shown here is derived from an EMBL/GenBank/DDBJ whole genome shotgun (WGS) entry which is preliminary data.</text>
</comment>
<organism evidence="6 7">
    <name type="scientific">Candidatus Thermofonsia Clade 1 bacterium</name>
    <dbReference type="NCBI Taxonomy" id="2364210"/>
    <lineage>
        <taxon>Bacteria</taxon>
        <taxon>Bacillati</taxon>
        <taxon>Chloroflexota</taxon>
        <taxon>Candidatus Thermofontia</taxon>
        <taxon>Candidatus Thermofonsia Clade 1</taxon>
    </lineage>
</organism>
<name>A0A2M8PEV8_9CHLR</name>
<dbReference type="InterPro" id="IPR001296">
    <property type="entry name" value="Glyco_trans_1"/>
</dbReference>
<gene>
    <name evidence="6" type="ORF">CUN49_07285</name>
</gene>
<dbReference type="Gene3D" id="3.40.50.2000">
    <property type="entry name" value="Glycogen Phosphorylase B"/>
    <property type="match status" value="2"/>
</dbReference>
<dbReference type="SUPFAM" id="SSF53756">
    <property type="entry name" value="UDP-Glycosyltransferase/glycogen phosphorylase"/>
    <property type="match status" value="1"/>
</dbReference>
<keyword evidence="3" id="KW-0808">Transferase</keyword>
<comment type="similarity">
    <text evidence="1">Belongs to the glycosyltransferase group 1 family. Glycosyltransferase 4 subfamily.</text>
</comment>
<evidence type="ECO:0008006" key="8">
    <source>
        <dbReference type="Google" id="ProtNLM"/>
    </source>
</evidence>
<evidence type="ECO:0000313" key="7">
    <source>
        <dbReference type="Proteomes" id="UP000229681"/>
    </source>
</evidence>
<evidence type="ECO:0000256" key="1">
    <source>
        <dbReference type="ARBA" id="ARBA00009481"/>
    </source>
</evidence>
<protein>
    <recommendedName>
        <fullName evidence="8">Glycosyltransferase subfamily 4-like N-terminal domain-containing protein</fullName>
    </recommendedName>
</protein>
<accession>A0A2M8PEV8</accession>
<dbReference type="Proteomes" id="UP000229681">
    <property type="component" value="Unassembled WGS sequence"/>
</dbReference>
<evidence type="ECO:0000259" key="4">
    <source>
        <dbReference type="Pfam" id="PF00534"/>
    </source>
</evidence>
<dbReference type="PANTHER" id="PTHR12526">
    <property type="entry name" value="GLYCOSYLTRANSFERASE"/>
    <property type="match status" value="1"/>
</dbReference>